<evidence type="ECO:0000313" key="1">
    <source>
        <dbReference type="EMBL" id="SER59895.1"/>
    </source>
</evidence>
<accession>A0A1H9QI83</accession>
<reference evidence="1 2" key="1">
    <citation type="submission" date="2016-10" db="EMBL/GenBank/DDBJ databases">
        <authorList>
            <person name="de Groot N.N."/>
        </authorList>
    </citation>
    <scope>NUCLEOTIDE SEQUENCE [LARGE SCALE GENOMIC DNA]</scope>
    <source>
        <strain evidence="1 2">DSM 13760</strain>
    </source>
</reference>
<dbReference type="Proteomes" id="UP000198948">
    <property type="component" value="Unassembled WGS sequence"/>
</dbReference>
<dbReference type="OrthoDB" id="1644322at2"/>
<dbReference type="EMBL" id="FOHA01000002">
    <property type="protein sequence ID" value="SER59895.1"/>
    <property type="molecule type" value="Genomic_DNA"/>
</dbReference>
<dbReference type="RefSeq" id="WP_092649856.1">
    <property type="nucleotide sequence ID" value="NZ_FOHA01000002.1"/>
</dbReference>
<evidence type="ECO:0000313" key="2">
    <source>
        <dbReference type="Proteomes" id="UP000198948"/>
    </source>
</evidence>
<name>A0A1H9QI83_9LACT</name>
<organism evidence="1 2">
    <name type="scientific">Isobaculum melis</name>
    <dbReference type="NCBI Taxonomy" id="142588"/>
    <lineage>
        <taxon>Bacteria</taxon>
        <taxon>Bacillati</taxon>
        <taxon>Bacillota</taxon>
        <taxon>Bacilli</taxon>
        <taxon>Lactobacillales</taxon>
        <taxon>Carnobacteriaceae</taxon>
        <taxon>Isobaculum</taxon>
    </lineage>
</organism>
<gene>
    <name evidence="1" type="ORF">SAMN04488559_10279</name>
</gene>
<dbReference type="STRING" id="142588.SAMN04488559_10279"/>
<keyword evidence="2" id="KW-1185">Reference proteome</keyword>
<protein>
    <submittedName>
        <fullName evidence="1">Uncharacterized protein</fullName>
    </submittedName>
</protein>
<sequence length="133" mass="15907">MSKDLYNYDRTALEDYKKRDRRMMKYQGFFLSEHNEELQQFLTNEQQLAHQVKKEQQSEIDIAKHLELLWKTQESAIFQVNEANLDKNLSIITGKLLGFSDDIIFIQTQHSVESLAIDLLRHIEPLKHLKWFQ</sequence>
<dbReference type="AlphaFoldDB" id="A0A1H9QI83"/>
<proteinExistence type="predicted"/>